<evidence type="ECO:0000313" key="1">
    <source>
        <dbReference type="EMBL" id="THG89956.1"/>
    </source>
</evidence>
<dbReference type="AlphaFoldDB" id="A0A4S4JXH8"/>
<comment type="caution">
    <text evidence="1">The sequence shown here is derived from an EMBL/GenBank/DDBJ whole genome shotgun (WGS) entry which is preliminary data.</text>
</comment>
<organism evidence="1 2">
    <name type="scientific">Alkalihalobacillus alcalophilus ATCC 27647 = CGMCC 1.3604</name>
    <dbReference type="NCBI Taxonomy" id="1218173"/>
    <lineage>
        <taxon>Bacteria</taxon>
        <taxon>Bacillati</taxon>
        <taxon>Bacillota</taxon>
        <taxon>Bacilli</taxon>
        <taxon>Bacillales</taxon>
        <taxon>Bacillaceae</taxon>
        <taxon>Alkalihalobacillus</taxon>
    </lineage>
</organism>
<gene>
    <name evidence="1" type="ORF">AJ85_14215</name>
</gene>
<protein>
    <submittedName>
        <fullName evidence="1">Uncharacterized protein</fullName>
    </submittedName>
</protein>
<reference evidence="1 2" key="1">
    <citation type="submission" date="2014-01" db="EMBL/GenBank/DDBJ databases">
        <title>Draft genome sequencing of Bacillus alcalophilus CGMCC 1.3604.</title>
        <authorList>
            <person name="Yang J."/>
            <person name="Diao L."/>
            <person name="Yang S."/>
        </authorList>
    </citation>
    <scope>NUCLEOTIDE SEQUENCE [LARGE SCALE GENOMIC DNA]</scope>
    <source>
        <strain evidence="1 2">CGMCC 1.3604</strain>
    </source>
</reference>
<dbReference type="EMBL" id="JALP01000188">
    <property type="protein sequence ID" value="THG89956.1"/>
    <property type="molecule type" value="Genomic_DNA"/>
</dbReference>
<evidence type="ECO:0000313" key="2">
    <source>
        <dbReference type="Proteomes" id="UP000297014"/>
    </source>
</evidence>
<sequence>MKINFLQKIDNRIGKEGMTLIMSNIVEMVNIKGGVRR</sequence>
<dbReference type="Proteomes" id="UP000297014">
    <property type="component" value="Unassembled WGS sequence"/>
</dbReference>
<name>A0A4S4JXH8_ALKAL</name>
<accession>A0A4S4JXH8</accession>
<proteinExistence type="predicted"/>